<dbReference type="Gene3D" id="3.90.550.10">
    <property type="entry name" value="Spore Coat Polysaccharide Biosynthesis Protein SpsA, Chain A"/>
    <property type="match status" value="1"/>
</dbReference>
<keyword evidence="3" id="KW-1185">Reference proteome</keyword>
<reference evidence="3" key="1">
    <citation type="journal article" date="2019" name="Int. J. Syst. Evol. Microbiol.">
        <title>The Global Catalogue of Microorganisms (GCM) 10K type strain sequencing project: providing services to taxonomists for standard genome sequencing and annotation.</title>
        <authorList>
            <consortium name="The Broad Institute Genomics Platform"/>
            <consortium name="The Broad Institute Genome Sequencing Center for Infectious Disease"/>
            <person name="Wu L."/>
            <person name="Ma J."/>
        </authorList>
    </citation>
    <scope>NUCLEOTIDE SEQUENCE [LARGE SCALE GENOMIC DNA]</scope>
    <source>
        <strain evidence="3">KCTC 42398</strain>
    </source>
</reference>
<dbReference type="Proteomes" id="UP001597476">
    <property type="component" value="Unassembled WGS sequence"/>
</dbReference>
<sequence length="301" mass="35029">MLSILIPTYNYNVTALVKALYQQCIDCEIKFEILVLDDGSNSNLNAENEKINQFNNCSFKALRKNIGRTATRGKLANMAKYDWFIFLDADVLPKGKTFIKEYIEQTNFNNDVIYGGIAYDNNQFITKAQKLRWKYGRKYEQIKAQKRNSKPFKYIVSGNFLIKRSTFVKVNSKVDRKSYGLDNHFSVLLKQSGASVLHIDNEVFHIGIDSNEVYLTKVEEAVNALLWLYHEKKGHEHENSLLLVFRSLKKNRINYILALFHKIFGEFMKINLLSDNTSLNILQLYKLSYMCYIDLKKSHNA</sequence>
<dbReference type="RefSeq" id="WP_380289705.1">
    <property type="nucleotide sequence ID" value="NZ_JBHULY010000006.1"/>
</dbReference>
<dbReference type="GO" id="GO:0016757">
    <property type="term" value="F:glycosyltransferase activity"/>
    <property type="evidence" value="ECO:0007669"/>
    <property type="project" value="UniProtKB-KW"/>
</dbReference>
<keyword evidence="2" id="KW-0808">Transferase</keyword>
<feature type="domain" description="Glycosyltransferase 2-like" evidence="1">
    <location>
        <begin position="3"/>
        <end position="167"/>
    </location>
</feature>
<evidence type="ECO:0000313" key="3">
    <source>
        <dbReference type="Proteomes" id="UP001597476"/>
    </source>
</evidence>
<dbReference type="SUPFAM" id="SSF53448">
    <property type="entry name" value="Nucleotide-diphospho-sugar transferases"/>
    <property type="match status" value="1"/>
</dbReference>
<proteinExistence type="predicted"/>
<organism evidence="2 3">
    <name type="scientific">Hyunsoonleella rubra</name>
    <dbReference type="NCBI Taxonomy" id="1737062"/>
    <lineage>
        <taxon>Bacteria</taxon>
        <taxon>Pseudomonadati</taxon>
        <taxon>Bacteroidota</taxon>
        <taxon>Flavobacteriia</taxon>
        <taxon>Flavobacteriales</taxon>
        <taxon>Flavobacteriaceae</taxon>
    </lineage>
</organism>
<gene>
    <name evidence="2" type="ORF">ACFSR8_05110</name>
</gene>
<dbReference type="EMBL" id="JBHULY010000006">
    <property type="protein sequence ID" value="MFD2725583.1"/>
    <property type="molecule type" value="Genomic_DNA"/>
</dbReference>
<comment type="caution">
    <text evidence="2">The sequence shown here is derived from an EMBL/GenBank/DDBJ whole genome shotgun (WGS) entry which is preliminary data.</text>
</comment>
<dbReference type="InterPro" id="IPR001173">
    <property type="entry name" value="Glyco_trans_2-like"/>
</dbReference>
<protein>
    <submittedName>
        <fullName evidence="2">Glycosyltransferase</fullName>
        <ecNumber evidence="2">2.4.-.-</ecNumber>
    </submittedName>
</protein>
<evidence type="ECO:0000313" key="2">
    <source>
        <dbReference type="EMBL" id="MFD2725583.1"/>
    </source>
</evidence>
<accession>A0ABW5TAL0</accession>
<dbReference type="InterPro" id="IPR029044">
    <property type="entry name" value="Nucleotide-diphossugar_trans"/>
</dbReference>
<dbReference type="EC" id="2.4.-.-" evidence="2"/>
<dbReference type="Pfam" id="PF00535">
    <property type="entry name" value="Glycos_transf_2"/>
    <property type="match status" value="1"/>
</dbReference>
<evidence type="ECO:0000259" key="1">
    <source>
        <dbReference type="Pfam" id="PF00535"/>
    </source>
</evidence>
<keyword evidence="2" id="KW-0328">Glycosyltransferase</keyword>
<name>A0ABW5TAL0_9FLAO</name>